<dbReference type="PROSITE" id="PS00557">
    <property type="entry name" value="FMN_HYDROXY_ACID_DH_1"/>
    <property type="match status" value="1"/>
</dbReference>
<proteinExistence type="predicted"/>
<dbReference type="PRINTS" id="PR00363">
    <property type="entry name" value="CYTOCHROMEB5"/>
</dbReference>
<dbReference type="InterPro" id="IPR008259">
    <property type="entry name" value="FMN_hydac_DH_AS"/>
</dbReference>
<evidence type="ECO:0008006" key="11">
    <source>
        <dbReference type="Google" id="ProtNLM"/>
    </source>
</evidence>
<evidence type="ECO:0000256" key="5">
    <source>
        <dbReference type="ARBA" id="ARBA00023004"/>
    </source>
</evidence>
<reference evidence="10" key="1">
    <citation type="submission" date="2015-01" db="EMBL/GenBank/DDBJ databases">
        <title>The Genome Sequence of Cryptococcus gattii MMRL2647.</title>
        <authorList>
            <consortium name="The Broad Institute Genomics Platform"/>
            <person name="Cuomo C."/>
            <person name="Litvintseva A."/>
            <person name="Chen Y."/>
            <person name="Heitman J."/>
            <person name="Sun S."/>
            <person name="Springer D."/>
            <person name="Dromer F."/>
            <person name="Young S."/>
            <person name="Zeng Q."/>
            <person name="Gargeya S."/>
            <person name="Abouelleil A."/>
            <person name="Alvarado L."/>
            <person name="Chapman S.B."/>
            <person name="Gainer-Dewar J."/>
            <person name="Goldberg J."/>
            <person name="Griggs A."/>
            <person name="Gujja S."/>
            <person name="Hansen M."/>
            <person name="Howarth C."/>
            <person name="Imamovic A."/>
            <person name="Larimer J."/>
            <person name="Murphy C."/>
            <person name="Naylor J."/>
            <person name="Pearson M."/>
            <person name="Priest M."/>
            <person name="Roberts A."/>
            <person name="Saif S."/>
            <person name="Shea T."/>
            <person name="Sykes S."/>
            <person name="Wortman J."/>
            <person name="Nusbaum C."/>
            <person name="Birren B."/>
        </authorList>
    </citation>
    <scope>NUCLEOTIDE SEQUENCE [LARGE SCALE GENOMIC DNA]</scope>
    <source>
        <strain evidence="10">IND107</strain>
    </source>
</reference>
<dbReference type="Proteomes" id="UP000054399">
    <property type="component" value="Unassembled WGS sequence"/>
</dbReference>
<evidence type="ECO:0000256" key="1">
    <source>
        <dbReference type="ARBA" id="ARBA00001917"/>
    </source>
</evidence>
<evidence type="ECO:0000256" key="2">
    <source>
        <dbReference type="ARBA" id="ARBA00022617"/>
    </source>
</evidence>
<protein>
    <recommendedName>
        <fullName evidence="11">L-lactate dehydrogenase (Cytochrome)</fullName>
    </recommendedName>
</protein>
<feature type="region of interest" description="Disordered" evidence="6">
    <location>
        <begin position="77"/>
        <end position="100"/>
    </location>
</feature>
<comment type="cofactor">
    <cofactor evidence="1">
        <name>FMN</name>
        <dbReference type="ChEBI" id="CHEBI:58210"/>
    </cofactor>
</comment>
<keyword evidence="4" id="KW-0560">Oxidoreductase</keyword>
<name>A0ABR3C482_9TREE</name>
<keyword evidence="3" id="KW-0479">Metal-binding</keyword>
<dbReference type="InterPro" id="IPR018506">
    <property type="entry name" value="Cyt_B5_heme-BS"/>
</dbReference>
<dbReference type="PROSITE" id="PS00191">
    <property type="entry name" value="CYTOCHROME_B5_1"/>
    <property type="match status" value="1"/>
</dbReference>
<evidence type="ECO:0000259" key="8">
    <source>
        <dbReference type="PROSITE" id="PS51349"/>
    </source>
</evidence>
<evidence type="ECO:0000313" key="10">
    <source>
        <dbReference type="Proteomes" id="UP000054399"/>
    </source>
</evidence>
<evidence type="ECO:0000256" key="3">
    <source>
        <dbReference type="ARBA" id="ARBA00022723"/>
    </source>
</evidence>
<dbReference type="Pfam" id="PF01070">
    <property type="entry name" value="FMN_dh"/>
    <property type="match status" value="1"/>
</dbReference>
<accession>A0ABR3C482</accession>
<dbReference type="PROSITE" id="PS50255">
    <property type="entry name" value="CYTOCHROME_B5_2"/>
    <property type="match status" value="1"/>
</dbReference>
<dbReference type="InterPro" id="IPR036400">
    <property type="entry name" value="Cyt_B5-like_heme/steroid_sf"/>
</dbReference>
<dbReference type="Gene3D" id="3.20.20.70">
    <property type="entry name" value="Aldolase class I"/>
    <property type="match status" value="1"/>
</dbReference>
<dbReference type="InterPro" id="IPR037396">
    <property type="entry name" value="FMN_HAD"/>
</dbReference>
<dbReference type="InterPro" id="IPR037458">
    <property type="entry name" value="L-MDH/L-LDH_FMN-bd"/>
</dbReference>
<evidence type="ECO:0000313" key="9">
    <source>
        <dbReference type="EMBL" id="KAL0255437.1"/>
    </source>
</evidence>
<dbReference type="RefSeq" id="XP_066616714.1">
    <property type="nucleotide sequence ID" value="XM_066754813.1"/>
</dbReference>
<dbReference type="InterPro" id="IPR000262">
    <property type="entry name" value="FMN-dep_DH"/>
</dbReference>
<comment type="caution">
    <text evidence="9">The sequence shown here is derived from an EMBL/GenBank/DDBJ whole genome shotgun (WGS) entry which is preliminary data.</text>
</comment>
<feature type="compositionally biased region" description="Pro residues" evidence="6">
    <location>
        <begin position="88"/>
        <end position="99"/>
    </location>
</feature>
<dbReference type="SUPFAM" id="SSF51395">
    <property type="entry name" value="FMN-linked oxidoreductases"/>
    <property type="match status" value="1"/>
</dbReference>
<dbReference type="CDD" id="cd02922">
    <property type="entry name" value="FCB2_FMN"/>
    <property type="match status" value="1"/>
</dbReference>
<gene>
    <name evidence="9" type="ORF">I308_100241</name>
</gene>
<dbReference type="InterPro" id="IPR013785">
    <property type="entry name" value="Aldolase_TIM"/>
</dbReference>
<dbReference type="PROSITE" id="PS51349">
    <property type="entry name" value="FMN_HYDROXY_ACID_DH_2"/>
    <property type="match status" value="1"/>
</dbReference>
<evidence type="ECO:0000256" key="4">
    <source>
        <dbReference type="ARBA" id="ARBA00023002"/>
    </source>
</evidence>
<evidence type="ECO:0000259" key="7">
    <source>
        <dbReference type="PROSITE" id="PS50255"/>
    </source>
</evidence>
<dbReference type="PANTHER" id="PTHR10578">
    <property type="entry name" value="S -2-HYDROXY-ACID OXIDASE-RELATED"/>
    <property type="match status" value="1"/>
</dbReference>
<organism evidence="9 10">
    <name type="scientific">Cryptococcus tetragattii IND107</name>
    <dbReference type="NCBI Taxonomy" id="1296105"/>
    <lineage>
        <taxon>Eukaryota</taxon>
        <taxon>Fungi</taxon>
        <taxon>Dikarya</taxon>
        <taxon>Basidiomycota</taxon>
        <taxon>Agaricomycotina</taxon>
        <taxon>Tremellomycetes</taxon>
        <taxon>Tremellales</taxon>
        <taxon>Cryptococcaceae</taxon>
        <taxon>Cryptococcus</taxon>
        <taxon>Cryptococcus gattii species complex</taxon>
    </lineage>
</organism>
<dbReference type="EMBL" id="ATAM02000001">
    <property type="protein sequence ID" value="KAL0255437.1"/>
    <property type="molecule type" value="Genomic_DNA"/>
</dbReference>
<dbReference type="PANTHER" id="PTHR10578:SF148">
    <property type="entry name" value="L-LACTATE DEHYDROGENASE (CYTOCHROME)"/>
    <property type="match status" value="1"/>
</dbReference>
<sequence length="502" mass="54760">MSQHVDGKQVAEHNSREKGVWIVVHGNVYDVSDFLDEHPGGADIILKYAGKDATEEYDPIHPPDAIKENLDPSKHLGPLIPSTLPVEEPAPAPAPPPTSVPVGQTTNQNGASAIEEEGGIIIALVRMMKLLWYVQKAISKLLTKKRENHNAYHRVWFRPRILRNVGTVDYSTEILGFKTSMPVYITATALGKLGHPEGEVCLTKAAGEHNIIQMIPTLASCGFDEMVDAAIPGQVQFLQLYVNADRERTKKIIRHAAERGIKALFITVDAPQLGRREKDMRTKFEGVASAQQAKGGDKYQRDQGAARAISSFIDPSLNWSDLKELVDAARGLKIILKGVQCWEDAVMAAEAGVDGVVLSNHGGRQLDFAPSPLALLPSVVKHLTAHGFMNNPLRPRFEIFVDGGVRRATDVLKAVALGATAVGIGRPMIYAMSTYGKEGVSHALQILKDEFEMNMRLLGAPTMADVVPNMVDTSGLFGPQGSVTMYEENYERMLPVGVKAKL</sequence>
<keyword evidence="10" id="KW-1185">Reference proteome</keyword>
<evidence type="ECO:0000256" key="6">
    <source>
        <dbReference type="SAM" id="MobiDB-lite"/>
    </source>
</evidence>
<feature type="domain" description="FMN hydroxy acid dehydrogenase" evidence="8">
    <location>
        <begin position="108"/>
        <end position="476"/>
    </location>
</feature>
<dbReference type="GeneID" id="91987099"/>
<dbReference type="SUPFAM" id="SSF55856">
    <property type="entry name" value="Cytochrome b5-like heme/steroid binding domain"/>
    <property type="match status" value="1"/>
</dbReference>
<dbReference type="SMART" id="SM01117">
    <property type="entry name" value="Cyt-b5"/>
    <property type="match status" value="1"/>
</dbReference>
<dbReference type="Gene3D" id="3.10.120.10">
    <property type="entry name" value="Cytochrome b5-like heme/steroid binding domain"/>
    <property type="match status" value="1"/>
</dbReference>
<keyword evidence="5" id="KW-0408">Iron</keyword>
<feature type="domain" description="Cytochrome b5 heme-binding" evidence="7">
    <location>
        <begin position="2"/>
        <end position="80"/>
    </location>
</feature>
<dbReference type="Pfam" id="PF00173">
    <property type="entry name" value="Cyt-b5"/>
    <property type="match status" value="1"/>
</dbReference>
<keyword evidence="2" id="KW-0349">Heme</keyword>
<reference evidence="9 10" key="2">
    <citation type="submission" date="2024-01" db="EMBL/GenBank/DDBJ databases">
        <title>Comparative genomics of Cryptococcus and Kwoniella reveals pathogenesis evolution and contrasting modes of karyotype evolution via chromosome fusion or intercentromeric recombination.</title>
        <authorList>
            <person name="Coelho M.A."/>
            <person name="David-Palma M."/>
            <person name="Shea T."/>
            <person name="Bowers K."/>
            <person name="Mcginley-Smith S."/>
            <person name="Mohammad A.W."/>
            <person name="Gnirke A."/>
            <person name="Yurkov A.M."/>
            <person name="Nowrousian M."/>
            <person name="Sun S."/>
            <person name="Cuomo C.A."/>
            <person name="Heitman J."/>
        </authorList>
    </citation>
    <scope>NUCLEOTIDE SEQUENCE [LARGE SCALE GENOMIC DNA]</scope>
    <source>
        <strain evidence="9 10">IND107</strain>
    </source>
</reference>
<dbReference type="InterPro" id="IPR001199">
    <property type="entry name" value="Cyt_B5-like_heme/steroid-bd"/>
</dbReference>